<accession>A0A382Y065</accession>
<sequence length="64" mass="7063">MSSMFRANDRINLYPAAPIRLATMLHTWTITIRGMGLIFRTAVSPSGHAVTHPTRQQGSGLLEL</sequence>
<evidence type="ECO:0000313" key="1">
    <source>
        <dbReference type="EMBL" id="SVD75898.1"/>
    </source>
</evidence>
<dbReference type="EMBL" id="UINC01171366">
    <property type="protein sequence ID" value="SVD75898.1"/>
    <property type="molecule type" value="Genomic_DNA"/>
</dbReference>
<dbReference type="AlphaFoldDB" id="A0A382Y065"/>
<protein>
    <submittedName>
        <fullName evidence="1">Uncharacterized protein</fullName>
    </submittedName>
</protein>
<organism evidence="1">
    <name type="scientific">marine metagenome</name>
    <dbReference type="NCBI Taxonomy" id="408172"/>
    <lineage>
        <taxon>unclassified sequences</taxon>
        <taxon>metagenomes</taxon>
        <taxon>ecological metagenomes</taxon>
    </lineage>
</organism>
<reference evidence="1" key="1">
    <citation type="submission" date="2018-05" db="EMBL/GenBank/DDBJ databases">
        <authorList>
            <person name="Lanie J.A."/>
            <person name="Ng W.-L."/>
            <person name="Kazmierczak K.M."/>
            <person name="Andrzejewski T.M."/>
            <person name="Davidsen T.M."/>
            <person name="Wayne K.J."/>
            <person name="Tettelin H."/>
            <person name="Glass J.I."/>
            <person name="Rusch D."/>
            <person name="Podicherti R."/>
            <person name="Tsui H.-C.T."/>
            <person name="Winkler M.E."/>
        </authorList>
    </citation>
    <scope>NUCLEOTIDE SEQUENCE</scope>
</reference>
<proteinExistence type="predicted"/>
<name>A0A382Y065_9ZZZZ</name>
<gene>
    <name evidence="1" type="ORF">METZ01_LOCUS428752</name>
</gene>